<dbReference type="EMBL" id="CP144089">
    <property type="protein sequence ID" value="WWD05451.1"/>
    <property type="molecule type" value="Genomic_DNA"/>
</dbReference>
<reference evidence="1 2" key="1">
    <citation type="submission" date="2024-01" db="EMBL/GenBank/DDBJ databases">
        <title>Comparative genomics of Cryptococcus and Kwoniella reveals pathogenesis evolution and contrasting modes of karyotype evolution via chromosome fusion or intercentromeric recombination.</title>
        <authorList>
            <person name="Coelho M.A."/>
            <person name="David-Palma M."/>
            <person name="Shea T."/>
            <person name="Bowers K."/>
            <person name="McGinley-Smith S."/>
            <person name="Mohammad A.W."/>
            <person name="Gnirke A."/>
            <person name="Yurkov A.M."/>
            <person name="Nowrousian M."/>
            <person name="Sun S."/>
            <person name="Cuomo C.A."/>
            <person name="Heitman J."/>
        </authorList>
    </citation>
    <scope>NUCLEOTIDE SEQUENCE [LARGE SCALE GENOMIC DNA]</scope>
    <source>
        <strain evidence="1 2">PYCC6329</strain>
    </source>
</reference>
<dbReference type="AlphaFoldDB" id="A0AAX4KG19"/>
<dbReference type="RefSeq" id="XP_066083418.1">
    <property type="nucleotide sequence ID" value="XM_066227321.1"/>
</dbReference>
<accession>A0AAX4KG19</accession>
<name>A0AAX4KG19_9TREE</name>
<evidence type="ECO:0008006" key="3">
    <source>
        <dbReference type="Google" id="ProtNLM"/>
    </source>
</evidence>
<protein>
    <recommendedName>
        <fullName evidence="3">Mediator of RNA polymerase II transcription subunit 9</fullName>
    </recommendedName>
</protein>
<evidence type="ECO:0000313" key="1">
    <source>
        <dbReference type="EMBL" id="WWD05451.1"/>
    </source>
</evidence>
<keyword evidence="2" id="KW-1185">Reference proteome</keyword>
<proteinExistence type="predicted"/>
<organism evidence="1 2">
    <name type="scientific">Kwoniella europaea PYCC6329</name>
    <dbReference type="NCBI Taxonomy" id="1423913"/>
    <lineage>
        <taxon>Eukaryota</taxon>
        <taxon>Fungi</taxon>
        <taxon>Dikarya</taxon>
        <taxon>Basidiomycota</taxon>
        <taxon>Agaricomycotina</taxon>
        <taxon>Tremellomycetes</taxon>
        <taxon>Tremellales</taxon>
        <taxon>Cryptococcaceae</taxon>
        <taxon>Kwoniella</taxon>
    </lineage>
</organism>
<gene>
    <name evidence="1" type="ORF">V865_003528</name>
</gene>
<evidence type="ECO:0000313" key="2">
    <source>
        <dbReference type="Proteomes" id="UP001358614"/>
    </source>
</evidence>
<dbReference type="GeneID" id="91102331"/>
<dbReference type="Proteomes" id="UP001358614">
    <property type="component" value="Chromosome 1"/>
</dbReference>
<dbReference type="KEGG" id="ker:91102331"/>
<sequence>MAQQIHSSSSSRSIPDDPLKPGTFQSLLPLIDDILGILHSQATGEERLTTAQASEGVAIKAKQLASAIEMMKLASINLPGGHLSIEELKVISERLDEESEKRLQILNAFKDRQMPLIDSLATAHNIGEEEVGSTMPSPTGQS</sequence>